<evidence type="ECO:0000259" key="2">
    <source>
        <dbReference type="PROSITE" id="PS50198"/>
    </source>
</evidence>
<dbReference type="InterPro" id="IPR046357">
    <property type="entry name" value="PPIase_dom_sf"/>
</dbReference>
<dbReference type="PANTHER" id="PTHR47245">
    <property type="entry name" value="PEPTIDYLPROLYL ISOMERASE"/>
    <property type="match status" value="1"/>
</dbReference>
<keyword evidence="1" id="KW-0697">Rotamase</keyword>
<evidence type="ECO:0000256" key="1">
    <source>
        <dbReference type="PROSITE-ProRule" id="PRU00278"/>
    </source>
</evidence>
<dbReference type="Gene3D" id="3.10.50.40">
    <property type="match status" value="1"/>
</dbReference>
<dbReference type="GO" id="GO:0003755">
    <property type="term" value="F:peptidyl-prolyl cis-trans isomerase activity"/>
    <property type="evidence" value="ECO:0007669"/>
    <property type="project" value="UniProtKB-KW"/>
</dbReference>
<dbReference type="InterPro" id="IPR050245">
    <property type="entry name" value="PrsA_foldase"/>
</dbReference>
<proteinExistence type="predicted"/>
<accession>A0A538TVY9</accession>
<sequence length="574" mass="62832">MTSPGVVPKPSAAPRRATVAALAAVLLAGCGVGRGPLARVGSHTISRDEFLRVARAEQTRYPGAPDSAKARLLDDLIRQHLLIEAAKEAGLYRDSLFLDASRRAGEYILRERMSRELIGGPIAVTPGEVAALYRARAQEARCRIVFAWTADLARIASAELRGGADFAAVANHVNPPGVVPPGGDLGFVVPGTLPLSLDGPLRTAPLGQLIGPLEVPGQGWFLMRVEQRRPRTQPTLEAETPQLAELIRQTKQREVLMRSVDRLRASAGIRVLPGAPERMVARLLPLAQAKEQHPEGPHLVETLSTAEQASVLAEYRGGVYTLGDAATDLENPSGARPNLYMTPVVARWIESQVLNRVLVDEARRRHYDREPEFNTTLSQLQDRVLVEGYVAREVNARVAVTEQELRQAYQRSAPMFTRLEEARLLTATLEDSAVASHLVENAFPGGTLREVVATASLPVRVQSETVRFPSADPVWQTLEPRLLQMTAGEYAGPVRAARGWLVAQLQSKAQGPPSFEALSAQERSYLQGQALDRLRGGRILALTDSLRRAIRVEVHRERLRSIPWPVPPEPNTRS</sequence>
<keyword evidence="1" id="KW-0413">Isomerase</keyword>
<comment type="caution">
    <text evidence="3">The sequence shown here is derived from an EMBL/GenBank/DDBJ whole genome shotgun (WGS) entry which is preliminary data.</text>
</comment>
<organism evidence="3 4">
    <name type="scientific">Eiseniibacteriota bacterium</name>
    <dbReference type="NCBI Taxonomy" id="2212470"/>
    <lineage>
        <taxon>Bacteria</taxon>
        <taxon>Candidatus Eiseniibacteriota</taxon>
    </lineage>
</organism>
<dbReference type="PROSITE" id="PS50198">
    <property type="entry name" value="PPIC_PPIASE_2"/>
    <property type="match status" value="1"/>
</dbReference>
<dbReference type="InterPro" id="IPR000297">
    <property type="entry name" value="PPIase_PpiC"/>
</dbReference>
<dbReference type="PANTHER" id="PTHR47245:SF2">
    <property type="entry name" value="PEPTIDYL-PROLYL CIS-TRANS ISOMERASE HP_0175-RELATED"/>
    <property type="match status" value="1"/>
</dbReference>
<evidence type="ECO:0000313" key="3">
    <source>
        <dbReference type="EMBL" id="TMQ67796.1"/>
    </source>
</evidence>
<protein>
    <recommendedName>
        <fullName evidence="2">PpiC domain-containing protein</fullName>
    </recommendedName>
</protein>
<name>A0A538TVY9_UNCEI</name>
<dbReference type="SUPFAM" id="SSF109998">
    <property type="entry name" value="Triger factor/SurA peptide-binding domain-like"/>
    <property type="match status" value="1"/>
</dbReference>
<dbReference type="Proteomes" id="UP000316609">
    <property type="component" value="Unassembled WGS sequence"/>
</dbReference>
<feature type="domain" description="PpiC" evidence="2">
    <location>
        <begin position="137"/>
        <end position="226"/>
    </location>
</feature>
<dbReference type="InterPro" id="IPR027304">
    <property type="entry name" value="Trigger_fact/SurA_dom_sf"/>
</dbReference>
<evidence type="ECO:0000313" key="4">
    <source>
        <dbReference type="Proteomes" id="UP000316609"/>
    </source>
</evidence>
<reference evidence="3 4" key="1">
    <citation type="journal article" date="2019" name="Nat. Microbiol.">
        <title>Mediterranean grassland soil C-N compound turnover is dependent on rainfall and depth, and is mediated by genomically divergent microorganisms.</title>
        <authorList>
            <person name="Diamond S."/>
            <person name="Andeer P.F."/>
            <person name="Li Z."/>
            <person name="Crits-Christoph A."/>
            <person name="Burstein D."/>
            <person name="Anantharaman K."/>
            <person name="Lane K.R."/>
            <person name="Thomas B.C."/>
            <person name="Pan C."/>
            <person name="Northen T.R."/>
            <person name="Banfield J.F."/>
        </authorList>
    </citation>
    <scope>NUCLEOTIDE SEQUENCE [LARGE SCALE GENOMIC DNA]</scope>
    <source>
        <strain evidence="3">WS_8</strain>
    </source>
</reference>
<dbReference type="SUPFAM" id="SSF54534">
    <property type="entry name" value="FKBP-like"/>
    <property type="match status" value="1"/>
</dbReference>
<dbReference type="Pfam" id="PF13145">
    <property type="entry name" value="Rotamase_2"/>
    <property type="match status" value="1"/>
</dbReference>
<dbReference type="AlphaFoldDB" id="A0A538TVY9"/>
<dbReference type="EMBL" id="VBOY01000030">
    <property type="protein sequence ID" value="TMQ67796.1"/>
    <property type="molecule type" value="Genomic_DNA"/>
</dbReference>
<gene>
    <name evidence="3" type="ORF">E6K78_03435</name>
</gene>